<dbReference type="PROSITE" id="PS51257">
    <property type="entry name" value="PROKAR_LIPOPROTEIN"/>
    <property type="match status" value="1"/>
</dbReference>
<evidence type="ECO:0000313" key="2">
    <source>
        <dbReference type="EMBL" id="KPH81019.1"/>
    </source>
</evidence>
<keyword evidence="3" id="KW-1185">Reference proteome</keyword>
<dbReference type="PATRIC" id="fig|1526658.3.peg.716"/>
<evidence type="ECO:0000313" key="3">
    <source>
        <dbReference type="Proteomes" id="UP000037822"/>
    </source>
</evidence>
<protein>
    <recommendedName>
        <fullName evidence="4">DUF3313 domain-containing protein</fullName>
    </recommendedName>
</protein>
<evidence type="ECO:0000256" key="1">
    <source>
        <dbReference type="SAM" id="SignalP"/>
    </source>
</evidence>
<sequence length="201" mass="21692">MVMISRLASLCFLAAVLAGCNTVQNPLAQQQIESLRLATVNVAISDTTTLWWGDGDRAFARSKGRSESDAEELSKTPEARAFIANAVTAKISAALEQQLKPVLAGQRPVKVVVHLRRLYMASVIQRLVVGGHHELVADVMLVDAKTGSTILAYPDFRTIALAGQGIGGTLVDAAVLADPIDRLTQNFATTYRDWLLPQQPN</sequence>
<feature type="signal peptide" evidence="1">
    <location>
        <begin position="1"/>
        <end position="18"/>
    </location>
</feature>
<name>A0A0N1N473_9HYPH</name>
<keyword evidence="1" id="KW-0732">Signal</keyword>
<accession>A0A0N1N473</accession>
<dbReference type="AlphaFoldDB" id="A0A0N1N473"/>
<feature type="chain" id="PRO_5005878505" description="DUF3313 domain-containing protein" evidence="1">
    <location>
        <begin position="19"/>
        <end position="201"/>
    </location>
</feature>
<dbReference type="Proteomes" id="UP000037822">
    <property type="component" value="Unassembled WGS sequence"/>
</dbReference>
<dbReference type="EMBL" id="LGSZ01000032">
    <property type="protein sequence ID" value="KPH81019.1"/>
    <property type="molecule type" value="Genomic_DNA"/>
</dbReference>
<gene>
    <name evidence="2" type="ORF">AE618_10240</name>
</gene>
<evidence type="ECO:0008006" key="4">
    <source>
        <dbReference type="Google" id="ProtNLM"/>
    </source>
</evidence>
<organism evidence="2 3">
    <name type="scientific">Bosea vaviloviae</name>
    <dbReference type="NCBI Taxonomy" id="1526658"/>
    <lineage>
        <taxon>Bacteria</taxon>
        <taxon>Pseudomonadati</taxon>
        <taxon>Pseudomonadota</taxon>
        <taxon>Alphaproteobacteria</taxon>
        <taxon>Hyphomicrobiales</taxon>
        <taxon>Boseaceae</taxon>
        <taxon>Bosea</taxon>
    </lineage>
</organism>
<reference evidence="2 3" key="1">
    <citation type="submission" date="2015-07" db="EMBL/GenBank/DDBJ databases">
        <title>Whole genome sequencing of Bosea vaviloviae isolated from cave pool.</title>
        <authorList>
            <person name="Tan N.E.H."/>
            <person name="Lee Y.P."/>
            <person name="Gan H.M."/>
            <person name="Barton H."/>
            <person name="Savka M.A."/>
        </authorList>
    </citation>
    <scope>NUCLEOTIDE SEQUENCE [LARGE SCALE GENOMIC DNA]</scope>
    <source>
        <strain evidence="2 3">SD260</strain>
    </source>
</reference>
<proteinExistence type="predicted"/>
<comment type="caution">
    <text evidence="2">The sequence shown here is derived from an EMBL/GenBank/DDBJ whole genome shotgun (WGS) entry which is preliminary data.</text>
</comment>